<accession>A0A4V3JS77</accession>
<dbReference type="Proteomes" id="UP000297693">
    <property type="component" value="Unassembled WGS sequence"/>
</dbReference>
<gene>
    <name evidence="2" type="ORF">EHQ58_03685</name>
</gene>
<feature type="region of interest" description="Disordered" evidence="1">
    <location>
        <begin position="51"/>
        <end position="75"/>
    </location>
</feature>
<sequence>MHNYKSISFIIIFCYIILFGNCNGSTNTSDNFLFGLSERYDRFLTAVTGEESSTSSNSSGTDSSSSTSSTDSSTIVVPSCSTDITVTTKTISLSEDGDVDAVFSSSADNGLTETDTDGGTSWGYRSYETCIYPNTAFTGTIEIPVSANSSYTGRLTKTLSFPAGVNGNPLPTKFSFTASGVANRQCMKFTRIDDGSRNTVESAFNLDLGNVVQKNGSGVVVTGFYTDKNVCDISLSMEDDEGPGVRVSNISRIMEEPGSGATATNGTFRVVLRTAPTASVTIPMSETADTVNASNREGTMAPTSLTFTTGNWNVEQVVTVTSVDDFEIDGTKTYIVQTRSTSSTDTDYNGINPRDVVVYNKDLSVPGYAVEKWNAVTQTTNSSGGNITGFATDEANQMGHNYANFTIKLRTKPTADVTLSFSKNCGAKCVIESPNLTFTTSNWNTYQTVQVRGSTDGADAGNADYNITFTASSSDSTYNTTVTEPTFVVRSCDNDNTHLIQPCNLSGSPLGTTAGRLSGGEPSATTNIWLITKSAPGSDVTVGLSSTDTTEGTVPANVTITSSNYNTLISGGTNQIALSHVDDTIVDGSQDWTVTTAAATGGLTYNTSEIEATTTDNEAYFYVNKSGNTREGTTNVSTISVCLGADNTDATDIEVTIACATPGDECGTLSATSLFFPQNSRVDTANASNAGCPNDAKKKTFTVQGLDDTFADGNQNFSITLTKQATADTNYNSAPNPSSPSITNEDDEPAGKAVFVTTSTYNGEMTAAGVLGADSNCNTGKPGHVPSGTYKALIASDSSGNVTNDRKVGTNWVISPNLYYYRCESGANNCRDEGNRLFIADGTGSFSPTALVNDFSSTGTDEFWTGFTNALAPATQPSTPAGTCVDAATVYRHNCHGFTYQTCPTAGGVSFYGNTWIRNGAGSIAAAEKVCTNSYKLICVQQ</sequence>
<dbReference type="AlphaFoldDB" id="A0A4V3JS77"/>
<evidence type="ECO:0008006" key="4">
    <source>
        <dbReference type="Google" id="ProtNLM"/>
    </source>
</evidence>
<evidence type="ECO:0000313" key="3">
    <source>
        <dbReference type="Proteomes" id="UP000297693"/>
    </source>
</evidence>
<evidence type="ECO:0000313" key="2">
    <source>
        <dbReference type="EMBL" id="TGL62311.1"/>
    </source>
</evidence>
<dbReference type="InterPro" id="IPR016186">
    <property type="entry name" value="C-type_lectin-like/link_sf"/>
</dbReference>
<evidence type="ECO:0000256" key="1">
    <source>
        <dbReference type="SAM" id="MobiDB-lite"/>
    </source>
</evidence>
<proteinExistence type="predicted"/>
<protein>
    <recommendedName>
        <fullName evidence="4">DUF1554 domain-containing protein</fullName>
    </recommendedName>
</protein>
<reference evidence="2" key="1">
    <citation type="journal article" date="2019" name="PLoS Negl. Trop. Dis.">
        <title>Revisiting the worldwide diversity of Leptospira species in the environment.</title>
        <authorList>
            <person name="Vincent A.T."/>
            <person name="Schiettekatte O."/>
            <person name="Bourhy P."/>
            <person name="Veyrier F.J."/>
            <person name="Picardeau M."/>
        </authorList>
    </citation>
    <scope>NUCLEOTIDE SEQUENCE [LARGE SCALE GENOMIC DNA]</scope>
    <source>
        <strain evidence="2">201702476</strain>
    </source>
</reference>
<feature type="compositionally biased region" description="Low complexity" evidence="1">
    <location>
        <begin position="51"/>
        <end position="74"/>
    </location>
</feature>
<dbReference type="RefSeq" id="WP_135622089.1">
    <property type="nucleotide sequence ID" value="NZ_RQGD01000010.1"/>
</dbReference>
<dbReference type="Gene3D" id="3.10.100.10">
    <property type="entry name" value="Mannose-Binding Protein A, subunit A"/>
    <property type="match status" value="1"/>
</dbReference>
<name>A0A4V3JS77_9LEPT</name>
<comment type="caution">
    <text evidence="2">The sequence shown here is derived from an EMBL/GenBank/DDBJ whole genome shotgun (WGS) entry which is preliminary data.</text>
</comment>
<organism evidence="2 3">
    <name type="scientific">Leptospira ognonensis</name>
    <dbReference type="NCBI Taxonomy" id="2484945"/>
    <lineage>
        <taxon>Bacteria</taxon>
        <taxon>Pseudomonadati</taxon>
        <taxon>Spirochaetota</taxon>
        <taxon>Spirochaetia</taxon>
        <taxon>Leptospirales</taxon>
        <taxon>Leptospiraceae</taxon>
        <taxon>Leptospira</taxon>
    </lineage>
</organism>
<keyword evidence="3" id="KW-1185">Reference proteome</keyword>
<feature type="region of interest" description="Disordered" evidence="1">
    <location>
        <begin position="728"/>
        <end position="748"/>
    </location>
</feature>
<dbReference type="OrthoDB" id="310536at2"/>
<dbReference type="EMBL" id="RQGD01000010">
    <property type="protein sequence ID" value="TGL62311.1"/>
    <property type="molecule type" value="Genomic_DNA"/>
</dbReference>
<feature type="compositionally biased region" description="Low complexity" evidence="1">
    <location>
        <begin position="730"/>
        <end position="741"/>
    </location>
</feature>